<evidence type="ECO:0000313" key="6">
    <source>
        <dbReference type="Proteomes" id="UP001208935"/>
    </source>
</evidence>
<dbReference type="RefSeq" id="WP_265280820.1">
    <property type="nucleotide sequence ID" value="NZ_QZCW01000001.1"/>
</dbReference>
<evidence type="ECO:0000313" key="5">
    <source>
        <dbReference type="EMBL" id="MCW5319908.1"/>
    </source>
</evidence>
<proteinExistence type="predicted"/>
<dbReference type="InterPro" id="IPR036388">
    <property type="entry name" value="WH-like_DNA-bd_sf"/>
</dbReference>
<dbReference type="SUPFAM" id="SSF46785">
    <property type="entry name" value="Winged helix' DNA-binding domain"/>
    <property type="match status" value="1"/>
</dbReference>
<dbReference type="Gene3D" id="1.10.10.10">
    <property type="entry name" value="Winged helix-like DNA-binding domain superfamily/Winged helix DNA-binding domain"/>
    <property type="match status" value="1"/>
</dbReference>
<dbReference type="PRINTS" id="PR00035">
    <property type="entry name" value="HTHGNTR"/>
</dbReference>
<dbReference type="Gene3D" id="1.20.120.530">
    <property type="entry name" value="GntR ligand-binding domain-like"/>
    <property type="match status" value="1"/>
</dbReference>
<evidence type="ECO:0000256" key="3">
    <source>
        <dbReference type="ARBA" id="ARBA00023163"/>
    </source>
</evidence>
<dbReference type="Proteomes" id="UP001208935">
    <property type="component" value="Unassembled WGS sequence"/>
</dbReference>
<keyword evidence="1" id="KW-0805">Transcription regulation</keyword>
<evidence type="ECO:0000259" key="4">
    <source>
        <dbReference type="PROSITE" id="PS50949"/>
    </source>
</evidence>
<dbReference type="CDD" id="cd07377">
    <property type="entry name" value="WHTH_GntR"/>
    <property type="match status" value="1"/>
</dbReference>
<dbReference type="SMART" id="SM00895">
    <property type="entry name" value="FCD"/>
    <property type="match status" value="1"/>
</dbReference>
<dbReference type="Pfam" id="PF00392">
    <property type="entry name" value="GntR"/>
    <property type="match status" value="1"/>
</dbReference>
<keyword evidence="2" id="KW-0238">DNA-binding</keyword>
<sequence>MPTLEPINVSRLYRMIASQIKEKIRSGSYRTGERLPAERELAEMLAVSRPSVREALIALEIEGWVDVRVGSGVYVTGPQSRLASSAGPMAAPALLDMGAADLLQARLLVEPHCAELAARHATPDQIGQMQEAALALPGSEQPFRHNDRLHLLIAEASGNAALASTVQHLWALGERSAIFNKLNQHFVYGQVWEQAHNEHLPLLRALQKHQPAAARRAMRDHLLGISRRLGLDASEDREM</sequence>
<reference evidence="6" key="1">
    <citation type="submission" date="2023-07" db="EMBL/GenBank/DDBJ databases">
        <title>Verminephrobacter genomes.</title>
        <authorList>
            <person name="Lund M.B."/>
        </authorList>
    </citation>
    <scope>NUCLEOTIDE SEQUENCE [LARGE SCALE GENOMIC DNA]</scope>
    <source>
        <strain evidence="6">AtM5-05</strain>
    </source>
</reference>
<protein>
    <submittedName>
        <fullName evidence="5">FadR family transcriptional regulator</fullName>
    </submittedName>
</protein>
<evidence type="ECO:0000256" key="1">
    <source>
        <dbReference type="ARBA" id="ARBA00023015"/>
    </source>
</evidence>
<accession>A0ABT3KNL2</accession>
<dbReference type="InterPro" id="IPR008920">
    <property type="entry name" value="TF_FadR/GntR_C"/>
</dbReference>
<dbReference type="PANTHER" id="PTHR43537:SF5">
    <property type="entry name" value="UXU OPERON TRANSCRIPTIONAL REGULATOR"/>
    <property type="match status" value="1"/>
</dbReference>
<gene>
    <name evidence="5" type="ORF">D5039_01580</name>
</gene>
<keyword evidence="6" id="KW-1185">Reference proteome</keyword>
<feature type="domain" description="HTH gntR-type" evidence="4">
    <location>
        <begin position="10"/>
        <end position="78"/>
    </location>
</feature>
<keyword evidence="3" id="KW-0804">Transcription</keyword>
<dbReference type="SUPFAM" id="SSF48008">
    <property type="entry name" value="GntR ligand-binding domain-like"/>
    <property type="match status" value="1"/>
</dbReference>
<comment type="caution">
    <text evidence="5">The sequence shown here is derived from an EMBL/GenBank/DDBJ whole genome shotgun (WGS) entry which is preliminary data.</text>
</comment>
<dbReference type="PROSITE" id="PS50949">
    <property type="entry name" value="HTH_GNTR"/>
    <property type="match status" value="1"/>
</dbReference>
<name>A0ABT3KNL2_9BURK</name>
<dbReference type="InterPro" id="IPR011711">
    <property type="entry name" value="GntR_C"/>
</dbReference>
<dbReference type="InterPro" id="IPR036390">
    <property type="entry name" value="WH_DNA-bd_sf"/>
</dbReference>
<dbReference type="InterPro" id="IPR000524">
    <property type="entry name" value="Tscrpt_reg_HTH_GntR"/>
</dbReference>
<dbReference type="EMBL" id="QZCW01000001">
    <property type="protein sequence ID" value="MCW5319908.1"/>
    <property type="molecule type" value="Genomic_DNA"/>
</dbReference>
<organism evidence="5 6">
    <name type="scientific">Verminephrobacter aporrectodeae subsp. tuberculatae</name>
    <dbReference type="NCBI Taxonomy" id="1110392"/>
    <lineage>
        <taxon>Bacteria</taxon>
        <taxon>Pseudomonadati</taxon>
        <taxon>Pseudomonadota</taxon>
        <taxon>Betaproteobacteria</taxon>
        <taxon>Burkholderiales</taxon>
        <taxon>Comamonadaceae</taxon>
        <taxon>Verminephrobacter</taxon>
    </lineage>
</organism>
<dbReference type="Pfam" id="PF07729">
    <property type="entry name" value="FCD"/>
    <property type="match status" value="1"/>
</dbReference>
<dbReference type="SMART" id="SM00345">
    <property type="entry name" value="HTH_GNTR"/>
    <property type="match status" value="1"/>
</dbReference>
<evidence type="ECO:0000256" key="2">
    <source>
        <dbReference type="ARBA" id="ARBA00023125"/>
    </source>
</evidence>
<dbReference type="PANTHER" id="PTHR43537">
    <property type="entry name" value="TRANSCRIPTIONAL REGULATOR, GNTR FAMILY"/>
    <property type="match status" value="1"/>
</dbReference>